<evidence type="ECO:0000256" key="1">
    <source>
        <dbReference type="SAM" id="Phobius"/>
    </source>
</evidence>
<organism evidence="2 3">
    <name type="scientific">Nocardiopsis kunsanensis</name>
    <dbReference type="NCBI Taxonomy" id="141693"/>
    <lineage>
        <taxon>Bacteria</taxon>
        <taxon>Bacillati</taxon>
        <taxon>Actinomycetota</taxon>
        <taxon>Actinomycetes</taxon>
        <taxon>Streptosporangiales</taxon>
        <taxon>Nocardiopsidaceae</taxon>
        <taxon>Nocardiopsis</taxon>
    </lineage>
</organism>
<keyword evidence="3" id="KW-1185">Reference proteome</keyword>
<protein>
    <recommendedName>
        <fullName evidence="4">DUF3995 domain-containing protein</fullName>
    </recommendedName>
</protein>
<comment type="caution">
    <text evidence="2">The sequence shown here is derived from an EMBL/GenBank/DDBJ whole genome shotgun (WGS) entry which is preliminary data.</text>
</comment>
<feature type="transmembrane region" description="Helical" evidence="1">
    <location>
        <begin position="101"/>
        <end position="122"/>
    </location>
</feature>
<feature type="transmembrane region" description="Helical" evidence="1">
    <location>
        <begin position="142"/>
        <end position="165"/>
    </location>
</feature>
<evidence type="ECO:0000313" key="3">
    <source>
        <dbReference type="Proteomes" id="UP000654947"/>
    </source>
</evidence>
<proteinExistence type="predicted"/>
<evidence type="ECO:0000313" key="2">
    <source>
        <dbReference type="EMBL" id="GHD35964.1"/>
    </source>
</evidence>
<gene>
    <name evidence="2" type="ORF">GCM10007147_42870</name>
</gene>
<sequence length="173" mass="18583">MPEATDDDRSRTGPFTPVVTPQWPAHAAAVWAFLFGLVSLYWAAGGTWLLDTIGESVTAPAQENAPAMVATVWASALVKLAAVVAALGLVQRWGQIFPRWFLLGGGWLAAGLLLLYGGAGIVQQALMATGAIGVSDTFAPVLYWHLFLWSPFWLLGGVFFALATVHLTRCTRR</sequence>
<reference evidence="2 3" key="1">
    <citation type="journal article" date="2014" name="Int. J. Syst. Evol. Microbiol.">
        <title>Complete genome sequence of Corynebacterium casei LMG S-19264T (=DSM 44701T), isolated from a smear-ripened cheese.</title>
        <authorList>
            <consortium name="US DOE Joint Genome Institute (JGI-PGF)"/>
            <person name="Walter F."/>
            <person name="Albersmeier A."/>
            <person name="Kalinowski J."/>
            <person name="Ruckert C."/>
        </authorList>
    </citation>
    <scope>NUCLEOTIDE SEQUENCE [LARGE SCALE GENOMIC DNA]</scope>
    <source>
        <strain evidence="2 3">KCTC 19473</strain>
    </source>
</reference>
<dbReference type="EMBL" id="BMXL01000036">
    <property type="protein sequence ID" value="GHD35964.1"/>
    <property type="molecule type" value="Genomic_DNA"/>
</dbReference>
<dbReference type="InterPro" id="IPR025058">
    <property type="entry name" value="DUF3995"/>
</dbReference>
<name>A0A919CLZ7_9ACTN</name>
<evidence type="ECO:0008006" key="4">
    <source>
        <dbReference type="Google" id="ProtNLM"/>
    </source>
</evidence>
<keyword evidence="1" id="KW-1133">Transmembrane helix</keyword>
<dbReference type="Proteomes" id="UP000654947">
    <property type="component" value="Unassembled WGS sequence"/>
</dbReference>
<dbReference type="Pfam" id="PF13160">
    <property type="entry name" value="DUF3995"/>
    <property type="match status" value="1"/>
</dbReference>
<keyword evidence="1" id="KW-0812">Transmembrane</keyword>
<accession>A0A919CLZ7</accession>
<keyword evidence="1" id="KW-0472">Membrane</keyword>
<feature type="transmembrane region" description="Helical" evidence="1">
    <location>
        <begin position="28"/>
        <end position="50"/>
    </location>
</feature>
<dbReference type="AlphaFoldDB" id="A0A919CLZ7"/>
<feature type="transmembrane region" description="Helical" evidence="1">
    <location>
        <begin position="70"/>
        <end position="89"/>
    </location>
</feature>